<name>A0A928GFS0_XYLRU</name>
<dbReference type="Pfam" id="PF17657">
    <property type="entry name" value="DNA_pol3_finger"/>
    <property type="match status" value="1"/>
</dbReference>
<reference evidence="9" key="1">
    <citation type="submission" date="2019-04" db="EMBL/GenBank/DDBJ databases">
        <title>Evolution of Biomass-Degrading Anaerobic Consortia Revealed by Metagenomics.</title>
        <authorList>
            <person name="Peng X."/>
        </authorList>
    </citation>
    <scope>NUCLEOTIDE SEQUENCE</scope>
    <source>
        <strain evidence="9">SIG141</strain>
    </source>
</reference>
<dbReference type="AlphaFoldDB" id="A0A928GFS0"/>
<dbReference type="GO" id="GO:0008408">
    <property type="term" value="F:3'-5' exonuclease activity"/>
    <property type="evidence" value="ECO:0007669"/>
    <property type="project" value="InterPro"/>
</dbReference>
<evidence type="ECO:0000256" key="4">
    <source>
        <dbReference type="ARBA" id="ARBA00022695"/>
    </source>
</evidence>
<dbReference type="InterPro" id="IPR029460">
    <property type="entry name" value="DNAPol_HHH"/>
</dbReference>
<dbReference type="InterPro" id="IPR040982">
    <property type="entry name" value="DNA_pol3_finger"/>
</dbReference>
<accession>A0A928GFS0</accession>
<dbReference type="PANTHER" id="PTHR32294:SF0">
    <property type="entry name" value="DNA POLYMERASE III SUBUNIT ALPHA"/>
    <property type="match status" value="1"/>
</dbReference>
<dbReference type="Pfam" id="PF02811">
    <property type="entry name" value="PHP"/>
    <property type="match status" value="1"/>
</dbReference>
<dbReference type="Gene3D" id="1.10.10.1600">
    <property type="entry name" value="Bacterial DNA polymerase III alpha subunit, thumb domain"/>
    <property type="match status" value="1"/>
</dbReference>
<evidence type="ECO:0000313" key="10">
    <source>
        <dbReference type="Proteomes" id="UP000763088"/>
    </source>
</evidence>
<dbReference type="EC" id="2.7.7.7" evidence="1"/>
<dbReference type="Pfam" id="PF07733">
    <property type="entry name" value="DNA_pol3_alpha"/>
    <property type="match status" value="1"/>
</dbReference>
<dbReference type="InterPro" id="IPR004805">
    <property type="entry name" value="DnaE2/DnaE/PolC"/>
</dbReference>
<dbReference type="NCBIfam" id="NF004226">
    <property type="entry name" value="PRK05673.1"/>
    <property type="match status" value="1"/>
</dbReference>
<dbReference type="SUPFAM" id="SSF89550">
    <property type="entry name" value="PHP domain-like"/>
    <property type="match status" value="1"/>
</dbReference>
<dbReference type="SMART" id="SM00481">
    <property type="entry name" value="POLIIIAc"/>
    <property type="match status" value="1"/>
</dbReference>
<protein>
    <recommendedName>
        <fullName evidence="2">DNA polymerase III subunit alpha</fullName>
        <ecNumber evidence="1">2.7.7.7</ecNumber>
    </recommendedName>
</protein>
<evidence type="ECO:0000259" key="8">
    <source>
        <dbReference type="SMART" id="SM00481"/>
    </source>
</evidence>
<gene>
    <name evidence="9" type="primary">dnaE</name>
    <name evidence="9" type="ORF">E7102_02060</name>
</gene>
<dbReference type="PANTHER" id="PTHR32294">
    <property type="entry name" value="DNA POLYMERASE III SUBUNIT ALPHA"/>
    <property type="match status" value="1"/>
</dbReference>
<keyword evidence="3 9" id="KW-0808">Transferase</keyword>
<dbReference type="CDD" id="cd12113">
    <property type="entry name" value="PHP_PolIIIA_DnaE3"/>
    <property type="match status" value="1"/>
</dbReference>
<comment type="catalytic activity">
    <reaction evidence="7">
        <text>DNA(n) + a 2'-deoxyribonucleoside 5'-triphosphate = DNA(n+1) + diphosphate</text>
        <dbReference type="Rhea" id="RHEA:22508"/>
        <dbReference type="Rhea" id="RHEA-COMP:17339"/>
        <dbReference type="Rhea" id="RHEA-COMP:17340"/>
        <dbReference type="ChEBI" id="CHEBI:33019"/>
        <dbReference type="ChEBI" id="CHEBI:61560"/>
        <dbReference type="ChEBI" id="CHEBI:173112"/>
        <dbReference type="EC" id="2.7.7.7"/>
    </reaction>
</comment>
<dbReference type="Gene3D" id="3.20.20.140">
    <property type="entry name" value="Metal-dependent hydrolases"/>
    <property type="match status" value="1"/>
</dbReference>
<dbReference type="InterPro" id="IPR016195">
    <property type="entry name" value="Pol/histidinol_Pase-like"/>
</dbReference>
<evidence type="ECO:0000256" key="3">
    <source>
        <dbReference type="ARBA" id="ARBA00022679"/>
    </source>
</evidence>
<evidence type="ECO:0000256" key="1">
    <source>
        <dbReference type="ARBA" id="ARBA00012417"/>
    </source>
</evidence>
<organism evidence="9 10">
    <name type="scientific">Xylanibacter ruminicola</name>
    <name type="common">Prevotella ruminicola</name>
    <dbReference type="NCBI Taxonomy" id="839"/>
    <lineage>
        <taxon>Bacteria</taxon>
        <taxon>Pseudomonadati</taxon>
        <taxon>Bacteroidota</taxon>
        <taxon>Bacteroidia</taxon>
        <taxon>Bacteroidales</taxon>
        <taxon>Prevotellaceae</taxon>
        <taxon>Xylanibacter</taxon>
    </lineage>
</organism>
<keyword evidence="6" id="KW-0239">DNA-directed DNA polymerase</keyword>
<evidence type="ECO:0000256" key="5">
    <source>
        <dbReference type="ARBA" id="ARBA00022705"/>
    </source>
</evidence>
<sequence length="1244" mass="141386">MEDFVHLHVHTYYSILDGQSSIKKLVDKALADGMKGMAITDHGDMFGIKEFHDICMGVNKQRKKDGLEPFKPIFGCEMYVARRGDMSLKETKEDLGGYHLIVLAKNEHGYKNLIKLVSNSWVDGFYNRPRTDHKQLEKYHEDLIVCSACIAGEVPSKILKGDIEGARKSIEWHKNLWGDDYYLELQRHEVKNPDPNYRANRETFPLQQQANKVLIELAKEYGVKLVCTNDSHFVDEDNAEAHDHLLCLATGKDLDDPTRMLYSKQEWFKTKQEMNDIFSDVPEALANTVEILDKVETYCLDADPIMPFFPIPESFGTEEEWRKKFTEQQLFEEFTSDENGQNPLPQEDAEKKIKKLGGYDKIYRIKFEADYLAKLAYEGAKRRYGDPIPKDVEERVKFELHIMKTMGFPGYFLIVQDFINSARDELGVMVGPGRGSAAGSVVAYCLGITKIDPLKYDLLFERFLNPDRISLPDIDTDFDDDGRGKVLKWVMDKYGHENCAHIITYATMATKNSIKDVARVEKLPLADSNALCKAIPDRLPEVDGKTPKMNLTNAIRAVPELREAEASTNPQMANTIKYAKMLEGTVRGTGIHACGFIICRDPISDHVPVSTADDPDFKGTKTNCTQYDGHVIESTGLIKMDFLGLKTLSELKEACANIKRTRGIDVDLDTIPIDDPKTYELYQQGRTIGTFQFESAGMQKYLRELHPTVFEDLIAMNALYRPGPMDYIPSFIARKNGREPITYDIDCMEKYLKDTYGITVYQEQVMLLSRQLADFTRGESDALRKAMGKKKKDIVDAMKPKFIEGGKKNGHDPKVLEKIWADWEKFASYAFNKSHAACYSWVAYQTAYLKANYPAEYMAAIMSRRRDQITEITKLMDECKQMGIATLGPDVNESYEKFGVNHHGEIRFGLGAIKGMGDSAAMSIIEEREKNGPFKDIYDFAQRVNFSAVNRKAFESLALSGGFDSFGIRREDYFAKNQKGETFIEMLCRYGQLYQQEKAEMQNSLFGMFGEGVEIAQPQPPKNDIRWSDIERLNKERELVGIYLSAHPLDEYKIILNNLCNTKCVELADIAKLSDREDVILGGIVTAQKTGFTKTGKPYGVVTIEDFEGSGEIFMMGEEWGQRAGMFSIGASVYVTGKVKSRYQYNDNGPKDLKIGGVEFLQTIKEKAIDHITIQLMTDKVDDTIVNDLTEIINENPGKTKLFFQLRDSNKHHVLLRSRREGIDVKNQLIDYIETHDGLAYSIN</sequence>
<dbReference type="Pfam" id="PF14579">
    <property type="entry name" value="HHH_6"/>
    <property type="match status" value="1"/>
</dbReference>
<dbReference type="SUPFAM" id="SSF160975">
    <property type="entry name" value="AF1531-like"/>
    <property type="match status" value="1"/>
</dbReference>
<evidence type="ECO:0000256" key="7">
    <source>
        <dbReference type="ARBA" id="ARBA00049244"/>
    </source>
</evidence>
<dbReference type="NCBIfam" id="TIGR00594">
    <property type="entry name" value="polc"/>
    <property type="match status" value="1"/>
</dbReference>
<keyword evidence="4 9" id="KW-0548">Nucleotidyltransferase</keyword>
<dbReference type="InterPro" id="IPR041931">
    <property type="entry name" value="DNA_pol3_alpha_thumb_dom"/>
</dbReference>
<dbReference type="GO" id="GO:0006260">
    <property type="term" value="P:DNA replication"/>
    <property type="evidence" value="ECO:0007669"/>
    <property type="project" value="UniProtKB-KW"/>
</dbReference>
<evidence type="ECO:0000256" key="2">
    <source>
        <dbReference type="ARBA" id="ARBA00019114"/>
    </source>
</evidence>
<dbReference type="InterPro" id="IPR004013">
    <property type="entry name" value="PHP_dom"/>
</dbReference>
<evidence type="ECO:0000313" key="9">
    <source>
        <dbReference type="EMBL" id="MBE6265247.1"/>
    </source>
</evidence>
<dbReference type="GO" id="GO:0003887">
    <property type="term" value="F:DNA-directed DNA polymerase activity"/>
    <property type="evidence" value="ECO:0007669"/>
    <property type="project" value="UniProtKB-KW"/>
</dbReference>
<keyword evidence="5" id="KW-0235">DNA replication</keyword>
<comment type="caution">
    <text evidence="9">The sequence shown here is derived from an EMBL/GenBank/DDBJ whole genome shotgun (WGS) entry which is preliminary data.</text>
</comment>
<dbReference type="Gene3D" id="1.10.150.870">
    <property type="match status" value="1"/>
</dbReference>
<dbReference type="InterPro" id="IPR003141">
    <property type="entry name" value="Pol/His_phosphatase_N"/>
</dbReference>
<proteinExistence type="predicted"/>
<feature type="domain" description="Polymerase/histidinol phosphatase N-terminal" evidence="8">
    <location>
        <begin position="5"/>
        <end position="82"/>
    </location>
</feature>
<dbReference type="InterPro" id="IPR011708">
    <property type="entry name" value="DNA_pol3_alpha_NTPase_dom"/>
</dbReference>
<dbReference type="Proteomes" id="UP000763088">
    <property type="component" value="Unassembled WGS sequence"/>
</dbReference>
<evidence type="ECO:0000256" key="6">
    <source>
        <dbReference type="ARBA" id="ARBA00022932"/>
    </source>
</evidence>
<dbReference type="EMBL" id="SUYD01000002">
    <property type="protein sequence ID" value="MBE6265247.1"/>
    <property type="molecule type" value="Genomic_DNA"/>
</dbReference>
<dbReference type="CDD" id="cd04485">
    <property type="entry name" value="DnaE_OBF"/>
    <property type="match status" value="1"/>
</dbReference>